<evidence type="ECO:0000256" key="1">
    <source>
        <dbReference type="SAM" id="MobiDB-lite"/>
    </source>
</evidence>
<accession>A0A5N6X1E5</accession>
<feature type="region of interest" description="Disordered" evidence="1">
    <location>
        <begin position="88"/>
        <end position="112"/>
    </location>
</feature>
<evidence type="ECO:0000313" key="3">
    <source>
        <dbReference type="Proteomes" id="UP000325945"/>
    </source>
</evidence>
<organism evidence="2 3">
    <name type="scientific">Aspergillus sergii</name>
    <dbReference type="NCBI Taxonomy" id="1034303"/>
    <lineage>
        <taxon>Eukaryota</taxon>
        <taxon>Fungi</taxon>
        <taxon>Dikarya</taxon>
        <taxon>Ascomycota</taxon>
        <taxon>Pezizomycotina</taxon>
        <taxon>Eurotiomycetes</taxon>
        <taxon>Eurotiomycetidae</taxon>
        <taxon>Eurotiales</taxon>
        <taxon>Aspergillaceae</taxon>
        <taxon>Aspergillus</taxon>
        <taxon>Aspergillus subgen. Circumdati</taxon>
    </lineage>
</organism>
<dbReference type="EMBL" id="ML741795">
    <property type="protein sequence ID" value="KAE8327027.1"/>
    <property type="molecule type" value="Genomic_DNA"/>
</dbReference>
<sequence>MTISTQGPVHLTFVGGGHLAQAIISGILSSTNPWALKCSITVTADGPNMSKNCNRDTRISWSPTTIWIHSSGNTPEFHTEIPPKTIQHLPSSSSAHAPNRCPHRRKTASAHPRVIQSECPSYHCDNVPRKSRC</sequence>
<name>A0A5N6X1E5_9EURO</name>
<keyword evidence="3" id="KW-1185">Reference proteome</keyword>
<protein>
    <submittedName>
        <fullName evidence="2">Uncharacterized protein</fullName>
    </submittedName>
</protein>
<dbReference type="AlphaFoldDB" id="A0A5N6X1E5"/>
<proteinExistence type="predicted"/>
<gene>
    <name evidence="2" type="ORF">BDV39DRAFT_205438</name>
</gene>
<dbReference type="Proteomes" id="UP000325945">
    <property type="component" value="Unassembled WGS sequence"/>
</dbReference>
<evidence type="ECO:0000313" key="2">
    <source>
        <dbReference type="EMBL" id="KAE8327027.1"/>
    </source>
</evidence>
<reference evidence="3" key="1">
    <citation type="submission" date="2019-04" db="EMBL/GenBank/DDBJ databases">
        <title>Friends and foes A comparative genomics studyof 23 Aspergillus species from section Flavi.</title>
        <authorList>
            <consortium name="DOE Joint Genome Institute"/>
            <person name="Kjaerbolling I."/>
            <person name="Vesth T."/>
            <person name="Frisvad J.C."/>
            <person name="Nybo J.L."/>
            <person name="Theobald S."/>
            <person name="Kildgaard S."/>
            <person name="Isbrandt T."/>
            <person name="Kuo A."/>
            <person name="Sato A."/>
            <person name="Lyhne E.K."/>
            <person name="Kogle M.E."/>
            <person name="Wiebenga A."/>
            <person name="Kun R.S."/>
            <person name="Lubbers R.J."/>
            <person name="Makela M.R."/>
            <person name="Barry K."/>
            <person name="Chovatia M."/>
            <person name="Clum A."/>
            <person name="Daum C."/>
            <person name="Haridas S."/>
            <person name="He G."/>
            <person name="LaButti K."/>
            <person name="Lipzen A."/>
            <person name="Mondo S."/>
            <person name="Riley R."/>
            <person name="Salamov A."/>
            <person name="Simmons B.A."/>
            <person name="Magnuson J.K."/>
            <person name="Henrissat B."/>
            <person name="Mortensen U.H."/>
            <person name="Larsen T.O."/>
            <person name="Devries R.P."/>
            <person name="Grigoriev I.V."/>
            <person name="Machida M."/>
            <person name="Baker S.E."/>
            <person name="Andersen M.R."/>
        </authorList>
    </citation>
    <scope>NUCLEOTIDE SEQUENCE [LARGE SCALE GENOMIC DNA]</scope>
    <source>
        <strain evidence="3">CBS 130017</strain>
    </source>
</reference>